<dbReference type="KEGG" id="pme:NATL1_00401"/>
<dbReference type="HOGENOM" id="CLU_2864238_0_0_3"/>
<reference evidence="2" key="1">
    <citation type="journal article" date="2007" name="PLoS Genet.">
        <title>Patterns and implications of gene gain and loss in the evolution of Prochlorococcus.</title>
        <authorList>
            <person name="Kettler G.C."/>
            <person name="Martiny A.C."/>
            <person name="Huang K."/>
            <person name="Zucker J."/>
            <person name="Coleman M.L."/>
            <person name="Rodrigue S."/>
            <person name="Chen F."/>
            <person name="Lapidus A."/>
            <person name="Ferriera S."/>
            <person name="Johnson J."/>
            <person name="Steglich C."/>
            <person name="Church G.M."/>
            <person name="Richardson P."/>
            <person name="Chisholm S.W."/>
        </authorList>
    </citation>
    <scope>NUCLEOTIDE SEQUENCE [LARGE SCALE GENOMIC DNA]</scope>
    <source>
        <strain evidence="2">NATL1A</strain>
    </source>
</reference>
<dbReference type="AlphaFoldDB" id="A2BZE4"/>
<name>A2BZE4_PROM1</name>
<accession>A2BZE4</accession>
<gene>
    <name evidence="1" type="ordered locus">NATL1_00401</name>
</gene>
<dbReference type="EMBL" id="CP000553">
    <property type="protein sequence ID" value="ABM74604.1"/>
    <property type="molecule type" value="Genomic_DNA"/>
</dbReference>
<organism evidence="1 2">
    <name type="scientific">Prochlorococcus marinus (strain NATL1A)</name>
    <dbReference type="NCBI Taxonomy" id="167555"/>
    <lineage>
        <taxon>Bacteria</taxon>
        <taxon>Bacillati</taxon>
        <taxon>Cyanobacteriota</taxon>
        <taxon>Cyanophyceae</taxon>
        <taxon>Synechococcales</taxon>
        <taxon>Prochlorococcaceae</taxon>
        <taxon>Prochlorococcus</taxon>
    </lineage>
</organism>
<dbReference type="RefSeq" id="WP_011822842.1">
    <property type="nucleotide sequence ID" value="NC_008819.1"/>
</dbReference>
<sequence length="64" mass="7521">MISNKRSQELLMLANTGKPLNKDATEEEKKFYEECKHDYKVMHETAKKHGIKNPILEIPMEVDF</sequence>
<proteinExistence type="predicted"/>
<evidence type="ECO:0000313" key="2">
    <source>
        <dbReference type="Proteomes" id="UP000002592"/>
    </source>
</evidence>
<evidence type="ECO:0000313" key="1">
    <source>
        <dbReference type="EMBL" id="ABM74604.1"/>
    </source>
</evidence>
<dbReference type="eggNOG" id="ENOG5032FBE">
    <property type="taxonomic scope" value="Bacteria"/>
</dbReference>
<protein>
    <submittedName>
        <fullName evidence="1">Uncharacterized protein</fullName>
    </submittedName>
</protein>
<dbReference type="Proteomes" id="UP000002592">
    <property type="component" value="Chromosome"/>
</dbReference>